<dbReference type="SUPFAM" id="SSF51445">
    <property type="entry name" value="(Trans)glycosidases"/>
    <property type="match status" value="1"/>
</dbReference>
<feature type="chain" id="PRO_5007863127" description="Glycoside hydrolase family 2 protein" evidence="1">
    <location>
        <begin position="19"/>
        <end position="548"/>
    </location>
</feature>
<keyword evidence="1" id="KW-0732">Signal</keyword>
<accession>A0A165NC45</accession>
<evidence type="ECO:0008006" key="4">
    <source>
        <dbReference type="Google" id="ProtNLM"/>
    </source>
</evidence>
<dbReference type="OrthoDB" id="2338662at2759"/>
<sequence length="548" mass="58416">MARLALAAVAVLAGSALADTWCGKNYEQGTPVIPPGGQFPVLATSSSPLLAFRCAPAIKPYLASDAASPAGILIDTFITNSEVAGASAITLPSGGALGNVVVVVEVDGRVVTGGAVALNSSKAELPFSLAGLTPQKSAYDVSCTATYASAGALQTFTASANLSYLPDPTEGGSVVKMDAKTGALLAKPTNNQDGEYETVLPVGFYTTFGDYLATNLSLIDEAKAKGFTIIHPVPTYDNLTQLQEVVTRMEEVGMYLMYDMRWDYTNDSAVTEQVDMIKNSPALLLWYTGDEPDGTSDPLNATAHAYDLIYELDGYHPVSLCLNCFDYYWTDYTSGADIVMQDTYMISNNVTWSVEWDTPCNITYGDCGCDDCLGDFEDISTRMDNFAYRLWATGWDITKSVWTVPQGFGGSEYWPRTPTGLEFVVQSVLGINHGGMGVVSWNAPTTDDIWNYASILAQASPTLKEYIANDAASFAHYFYDQIDVGAWTVGSKTLVLATNLNYAEETLYLSGVPGLAGKPVTQVLDSGASVSGSTITFTSVGTGGWVVG</sequence>
<evidence type="ECO:0000256" key="1">
    <source>
        <dbReference type="SAM" id="SignalP"/>
    </source>
</evidence>
<evidence type="ECO:0000313" key="2">
    <source>
        <dbReference type="EMBL" id="KZT66790.1"/>
    </source>
</evidence>
<keyword evidence="3" id="KW-1185">Reference proteome</keyword>
<dbReference type="Gene3D" id="3.20.20.80">
    <property type="entry name" value="Glycosidases"/>
    <property type="match status" value="1"/>
</dbReference>
<dbReference type="EMBL" id="KV429084">
    <property type="protein sequence ID" value="KZT66790.1"/>
    <property type="molecule type" value="Genomic_DNA"/>
</dbReference>
<protein>
    <recommendedName>
        <fullName evidence="4">Glycoside hydrolase family 2 protein</fullName>
    </recommendedName>
</protein>
<evidence type="ECO:0000313" key="3">
    <source>
        <dbReference type="Proteomes" id="UP000076727"/>
    </source>
</evidence>
<dbReference type="InterPro" id="IPR017853">
    <property type="entry name" value="GH"/>
</dbReference>
<proteinExistence type="predicted"/>
<reference evidence="2 3" key="1">
    <citation type="journal article" date="2016" name="Mol. Biol. Evol.">
        <title>Comparative Genomics of Early-Diverging Mushroom-Forming Fungi Provides Insights into the Origins of Lignocellulose Decay Capabilities.</title>
        <authorList>
            <person name="Nagy L.G."/>
            <person name="Riley R."/>
            <person name="Tritt A."/>
            <person name="Adam C."/>
            <person name="Daum C."/>
            <person name="Floudas D."/>
            <person name="Sun H."/>
            <person name="Yadav J.S."/>
            <person name="Pangilinan J."/>
            <person name="Larsson K.H."/>
            <person name="Matsuura K."/>
            <person name="Barry K."/>
            <person name="Labutti K."/>
            <person name="Kuo R."/>
            <person name="Ohm R.A."/>
            <person name="Bhattacharya S.S."/>
            <person name="Shirouzu T."/>
            <person name="Yoshinaga Y."/>
            <person name="Martin F.M."/>
            <person name="Grigoriev I.V."/>
            <person name="Hibbett D.S."/>
        </authorList>
    </citation>
    <scope>NUCLEOTIDE SEQUENCE [LARGE SCALE GENOMIC DNA]</scope>
    <source>
        <strain evidence="2 3">L-15889</strain>
    </source>
</reference>
<dbReference type="Proteomes" id="UP000076727">
    <property type="component" value="Unassembled WGS sequence"/>
</dbReference>
<name>A0A165NC45_9APHY</name>
<dbReference type="AlphaFoldDB" id="A0A165NC45"/>
<gene>
    <name evidence="2" type="ORF">DAEQUDRAFT_767754</name>
</gene>
<organism evidence="2 3">
    <name type="scientific">Daedalea quercina L-15889</name>
    <dbReference type="NCBI Taxonomy" id="1314783"/>
    <lineage>
        <taxon>Eukaryota</taxon>
        <taxon>Fungi</taxon>
        <taxon>Dikarya</taxon>
        <taxon>Basidiomycota</taxon>
        <taxon>Agaricomycotina</taxon>
        <taxon>Agaricomycetes</taxon>
        <taxon>Polyporales</taxon>
        <taxon>Fomitopsis</taxon>
    </lineage>
</organism>
<feature type="signal peptide" evidence="1">
    <location>
        <begin position="1"/>
        <end position="18"/>
    </location>
</feature>
<dbReference type="STRING" id="1314783.A0A165NC45"/>